<dbReference type="RefSeq" id="WP_301212209.1">
    <property type="nucleotide sequence ID" value="NZ_JAROCF010000001.1"/>
</dbReference>
<comment type="caution">
    <text evidence="2">The sequence shown here is derived from an EMBL/GenBank/DDBJ whole genome shotgun (WGS) entry which is preliminary data.</text>
</comment>
<dbReference type="PANTHER" id="PTHR43649:SF30">
    <property type="entry name" value="ABC TRANSPORTER SUBSTRATE-BINDING PROTEIN"/>
    <property type="match status" value="1"/>
</dbReference>
<proteinExistence type="predicted"/>
<accession>A0ABT8KF86</accession>
<evidence type="ECO:0000256" key="1">
    <source>
        <dbReference type="SAM" id="SignalP"/>
    </source>
</evidence>
<dbReference type="SUPFAM" id="SSF53850">
    <property type="entry name" value="Periplasmic binding protein-like II"/>
    <property type="match status" value="1"/>
</dbReference>
<reference evidence="2" key="1">
    <citation type="submission" date="2023-06" db="EMBL/GenBank/DDBJ databases">
        <title>MT1 and MT2 Draft Genomes of Novel Species.</title>
        <authorList>
            <person name="Venkateswaran K."/>
        </authorList>
    </citation>
    <scope>NUCLEOTIDE SEQUENCE</scope>
    <source>
        <strain evidence="2">F6_8S_P_1B</strain>
    </source>
</reference>
<dbReference type="PROSITE" id="PS51257">
    <property type="entry name" value="PROKAR_LIPOPROTEIN"/>
    <property type="match status" value="1"/>
</dbReference>
<dbReference type="Gene3D" id="3.40.190.10">
    <property type="entry name" value="Periplasmic binding protein-like II"/>
    <property type="match status" value="2"/>
</dbReference>
<dbReference type="Pfam" id="PF01547">
    <property type="entry name" value="SBP_bac_1"/>
    <property type="match status" value="1"/>
</dbReference>
<feature type="chain" id="PRO_5045998536" evidence="1">
    <location>
        <begin position="23"/>
        <end position="414"/>
    </location>
</feature>
<dbReference type="InterPro" id="IPR050490">
    <property type="entry name" value="Bact_solute-bd_prot1"/>
</dbReference>
<dbReference type="PANTHER" id="PTHR43649">
    <property type="entry name" value="ARABINOSE-BINDING PROTEIN-RELATED"/>
    <property type="match status" value="1"/>
</dbReference>
<dbReference type="Proteomes" id="UP001174208">
    <property type="component" value="Unassembled WGS sequence"/>
</dbReference>
<sequence>MKKSLRWGAAVATAAVATMTLASCGFGGGSSGGSSGGAQTLDLMVASYSDNTKAEWEQIIKDFEAKNSGTKVNLDVESWTDINNVIKTRIQAGKQPDILNIDAFAGFAADDLLYPAKDIVSSATLDDFQDAFKKNASIDGTQYGLPFIASARALFYNKDSFSKAGISEPPKTWADFEADAAKLKAAGVTPYGMPLGSEEAQAETAIWFYGAGGGYGDEKKLTIDSPENVTGATEMQKIIDQGFTQANPGSTNRTPLMNVFIQGQLGMQVGLPPTVGQLKDKNPSLQYGIAPIPTKDGSAFTLGVADHLMAFKNKTDKTDAIKKFLDYFYSKDVYTKWVTAEGFLPTTKSGADAMGSDETIKPFLDLLPNAKFYPSTNPNWSAAQGAIQSQIGQLGQGAKPEELLKSIQAKADGQ</sequence>
<name>A0ABT8KF86_9MICO</name>
<protein>
    <submittedName>
        <fullName evidence="2">Extracellular solute-binding protein</fullName>
    </submittedName>
</protein>
<evidence type="ECO:0000313" key="3">
    <source>
        <dbReference type="Proteomes" id="UP001174208"/>
    </source>
</evidence>
<keyword evidence="3" id="KW-1185">Reference proteome</keyword>
<keyword evidence="1" id="KW-0732">Signal</keyword>
<organism evidence="2 3">
    <name type="scientific">Leifsonia williamsii</name>
    <dbReference type="NCBI Taxonomy" id="3035919"/>
    <lineage>
        <taxon>Bacteria</taxon>
        <taxon>Bacillati</taxon>
        <taxon>Actinomycetota</taxon>
        <taxon>Actinomycetes</taxon>
        <taxon>Micrococcales</taxon>
        <taxon>Microbacteriaceae</taxon>
        <taxon>Leifsonia</taxon>
    </lineage>
</organism>
<feature type="signal peptide" evidence="1">
    <location>
        <begin position="1"/>
        <end position="22"/>
    </location>
</feature>
<dbReference type="InterPro" id="IPR006059">
    <property type="entry name" value="SBP"/>
</dbReference>
<gene>
    <name evidence="2" type="ORF">P5G50_16750</name>
</gene>
<evidence type="ECO:0000313" key="2">
    <source>
        <dbReference type="EMBL" id="MDN4616098.1"/>
    </source>
</evidence>
<dbReference type="EMBL" id="JAROCF010000001">
    <property type="protein sequence ID" value="MDN4616098.1"/>
    <property type="molecule type" value="Genomic_DNA"/>
</dbReference>